<proteinExistence type="predicted"/>
<keyword evidence="3" id="KW-1185">Reference proteome</keyword>
<evidence type="ECO:0000313" key="2">
    <source>
        <dbReference type="EMBL" id="GFX99302.1"/>
    </source>
</evidence>
<dbReference type="AlphaFoldDB" id="A0A8X6V8Z9"/>
<comment type="caution">
    <text evidence="2">The sequence shown here is derived from an EMBL/GenBank/DDBJ whole genome shotgun (WGS) entry which is preliminary data.</text>
</comment>
<organism evidence="2 3">
    <name type="scientific">Trichonephila clavipes</name>
    <name type="common">Golden silk orbweaver</name>
    <name type="synonym">Nephila clavipes</name>
    <dbReference type="NCBI Taxonomy" id="2585209"/>
    <lineage>
        <taxon>Eukaryota</taxon>
        <taxon>Metazoa</taxon>
        <taxon>Ecdysozoa</taxon>
        <taxon>Arthropoda</taxon>
        <taxon>Chelicerata</taxon>
        <taxon>Arachnida</taxon>
        <taxon>Araneae</taxon>
        <taxon>Araneomorphae</taxon>
        <taxon>Entelegynae</taxon>
        <taxon>Araneoidea</taxon>
        <taxon>Nephilidae</taxon>
        <taxon>Trichonephila</taxon>
    </lineage>
</organism>
<name>A0A8X6V8Z9_TRICX</name>
<protein>
    <submittedName>
        <fullName evidence="2">Transposon Ty3-I Gag-Pol polyprotein</fullName>
    </submittedName>
</protein>
<gene>
    <name evidence="2" type="primary">TY3B-I_1233</name>
    <name evidence="2" type="ORF">TNCV_619531</name>
</gene>
<reference evidence="2" key="1">
    <citation type="submission" date="2020-08" db="EMBL/GenBank/DDBJ databases">
        <title>Multicomponent nature underlies the extraordinary mechanical properties of spider dragline silk.</title>
        <authorList>
            <person name="Kono N."/>
            <person name="Nakamura H."/>
            <person name="Mori M."/>
            <person name="Yoshida Y."/>
            <person name="Ohtoshi R."/>
            <person name="Malay A.D."/>
            <person name="Moran D.A.P."/>
            <person name="Tomita M."/>
            <person name="Numata K."/>
            <person name="Arakawa K."/>
        </authorList>
    </citation>
    <scope>NUCLEOTIDE SEQUENCE</scope>
</reference>
<feature type="region of interest" description="Disordered" evidence="1">
    <location>
        <begin position="1"/>
        <end position="20"/>
    </location>
</feature>
<sequence length="135" mass="15454">MATGSYLTQNHSRSQSEIQGDLHTVTTARCRNALEHYVYPFMGAVGPDFILMHDNVMPRRAHLVDEFLKSEDIRETGWPTRSPELKPYKSCLGYSRSAILTLNLPPRTIQGQKTVFLNKWFQLKNELSLTPLFSV</sequence>
<dbReference type="GO" id="GO:0003676">
    <property type="term" value="F:nucleic acid binding"/>
    <property type="evidence" value="ECO:0007669"/>
    <property type="project" value="InterPro"/>
</dbReference>
<evidence type="ECO:0000256" key="1">
    <source>
        <dbReference type="SAM" id="MobiDB-lite"/>
    </source>
</evidence>
<accession>A0A8X6V8Z9</accession>
<dbReference type="Gene3D" id="3.30.420.10">
    <property type="entry name" value="Ribonuclease H-like superfamily/Ribonuclease H"/>
    <property type="match status" value="1"/>
</dbReference>
<dbReference type="InterPro" id="IPR036397">
    <property type="entry name" value="RNaseH_sf"/>
</dbReference>
<dbReference type="EMBL" id="BMAU01021207">
    <property type="protein sequence ID" value="GFX99302.1"/>
    <property type="molecule type" value="Genomic_DNA"/>
</dbReference>
<dbReference type="Proteomes" id="UP000887159">
    <property type="component" value="Unassembled WGS sequence"/>
</dbReference>
<evidence type="ECO:0000313" key="3">
    <source>
        <dbReference type="Proteomes" id="UP000887159"/>
    </source>
</evidence>